<dbReference type="CDD" id="cd13925">
    <property type="entry name" value="RPF"/>
    <property type="match status" value="1"/>
</dbReference>
<organism evidence="5 6">
    <name type="scientific">Nonomuraea pusilla</name>
    <dbReference type="NCBI Taxonomy" id="46177"/>
    <lineage>
        <taxon>Bacteria</taxon>
        <taxon>Bacillati</taxon>
        <taxon>Actinomycetota</taxon>
        <taxon>Actinomycetes</taxon>
        <taxon>Streptosporangiales</taxon>
        <taxon>Streptosporangiaceae</taxon>
        <taxon>Nonomuraea</taxon>
    </lineage>
</organism>
<dbReference type="InterPro" id="IPR023346">
    <property type="entry name" value="Lysozyme-like_dom_sf"/>
</dbReference>
<evidence type="ECO:0000256" key="1">
    <source>
        <dbReference type="ARBA" id="ARBA00010830"/>
    </source>
</evidence>
<name>A0A1H7GCZ3_9ACTN</name>
<protein>
    <recommendedName>
        <fullName evidence="7">G5 domain-containing protein</fullName>
    </recommendedName>
</protein>
<dbReference type="AlphaFoldDB" id="A0A1H7GCZ3"/>
<sequence>MRGKRRAPRPRIPWRSPWLPAVCLAGLLAAGGLAAVSALAKDVVLVVDGEPRAVRSSAGSVGDLLGEAGVDVGFGDVVRPGPEAELADGARVEVRHARPIKLTVDGRTSDRLVTATNVREALAELAISPAASRLSEPPDKRVPLTGMSLTVLTERDVSVVTGVARRRSLRTTARTVRELLRRERVAVPPGFQVRPSLGSFPQQGMVITVAPPWIVPIRPEVRRLDWRALAACESGGDPKARAGDGGSYGLYRFSLDMWRAAGGSGLPTEWPEDEQTYRAQLLYQRDGGTWQRHWPHCGSHLFS</sequence>
<evidence type="ECO:0000256" key="2">
    <source>
        <dbReference type="ARBA" id="ARBA00022801"/>
    </source>
</evidence>
<dbReference type="Proteomes" id="UP000198953">
    <property type="component" value="Unassembled WGS sequence"/>
</dbReference>
<dbReference type="STRING" id="46177.SAMN05660976_00340"/>
<keyword evidence="6" id="KW-1185">Reference proteome</keyword>
<accession>A0A1H7GCZ3</accession>
<gene>
    <name evidence="5" type="ORF">SAMN05660976_00340</name>
</gene>
<feature type="domain" description="Resuscitation-promoting factor core lysozyme-like" evidence="4">
    <location>
        <begin position="223"/>
        <end position="297"/>
    </location>
</feature>
<dbReference type="Pfam" id="PF06737">
    <property type="entry name" value="Transglycosylas"/>
    <property type="match status" value="1"/>
</dbReference>
<dbReference type="InterPro" id="IPR010618">
    <property type="entry name" value="RPF"/>
</dbReference>
<dbReference type="GO" id="GO:0016787">
    <property type="term" value="F:hydrolase activity"/>
    <property type="evidence" value="ECO:0007669"/>
    <property type="project" value="UniProtKB-KW"/>
</dbReference>
<dbReference type="InterPro" id="IPR007137">
    <property type="entry name" value="DUF348"/>
</dbReference>
<evidence type="ECO:0000313" key="5">
    <source>
        <dbReference type="EMBL" id="SEK35357.1"/>
    </source>
</evidence>
<feature type="domain" description="DUF348" evidence="3">
    <location>
        <begin position="43"/>
        <end position="82"/>
    </location>
</feature>
<feature type="domain" description="DUF348" evidence="3">
    <location>
        <begin position="100"/>
        <end position="128"/>
    </location>
</feature>
<dbReference type="Gene3D" id="1.10.530.10">
    <property type="match status" value="1"/>
</dbReference>
<dbReference type="OrthoDB" id="1404170at2"/>
<reference evidence="5 6" key="1">
    <citation type="submission" date="2016-10" db="EMBL/GenBank/DDBJ databases">
        <authorList>
            <person name="de Groot N.N."/>
        </authorList>
    </citation>
    <scope>NUCLEOTIDE SEQUENCE [LARGE SCALE GENOMIC DNA]</scope>
    <source>
        <strain evidence="5 6">DSM 43357</strain>
    </source>
</reference>
<dbReference type="SUPFAM" id="SSF53955">
    <property type="entry name" value="Lysozyme-like"/>
    <property type="match status" value="1"/>
</dbReference>
<evidence type="ECO:0000259" key="4">
    <source>
        <dbReference type="Pfam" id="PF06737"/>
    </source>
</evidence>
<comment type="similarity">
    <text evidence="1">Belongs to the transglycosylase family. Rpf subfamily.</text>
</comment>
<proteinExistence type="inferred from homology"/>
<evidence type="ECO:0008006" key="7">
    <source>
        <dbReference type="Google" id="ProtNLM"/>
    </source>
</evidence>
<keyword evidence="2" id="KW-0378">Hydrolase</keyword>
<dbReference type="RefSeq" id="WP_091097744.1">
    <property type="nucleotide sequence ID" value="NZ_FOBF01000001.1"/>
</dbReference>
<evidence type="ECO:0000313" key="6">
    <source>
        <dbReference type="Proteomes" id="UP000198953"/>
    </source>
</evidence>
<dbReference type="Pfam" id="PF03990">
    <property type="entry name" value="DUF348"/>
    <property type="match status" value="3"/>
</dbReference>
<evidence type="ECO:0000259" key="3">
    <source>
        <dbReference type="Pfam" id="PF03990"/>
    </source>
</evidence>
<dbReference type="EMBL" id="FOBF01000001">
    <property type="protein sequence ID" value="SEK35357.1"/>
    <property type="molecule type" value="Genomic_DNA"/>
</dbReference>
<feature type="domain" description="DUF348" evidence="3">
    <location>
        <begin position="166"/>
        <end position="187"/>
    </location>
</feature>